<evidence type="ECO:0000313" key="3">
    <source>
        <dbReference type="Proteomes" id="UP001596002"/>
    </source>
</evidence>
<reference evidence="3" key="1">
    <citation type="journal article" date="2019" name="Int. J. Syst. Evol. Microbiol.">
        <title>The Global Catalogue of Microorganisms (GCM) 10K type strain sequencing project: providing services to taxonomists for standard genome sequencing and annotation.</title>
        <authorList>
            <consortium name="The Broad Institute Genomics Platform"/>
            <consortium name="The Broad Institute Genome Sequencing Center for Infectious Disease"/>
            <person name="Wu L."/>
            <person name="Ma J."/>
        </authorList>
    </citation>
    <scope>NUCLEOTIDE SEQUENCE [LARGE SCALE GENOMIC DNA]</scope>
    <source>
        <strain evidence="3">WYCCWR 12678</strain>
    </source>
</reference>
<protein>
    <submittedName>
        <fullName evidence="2">FixH family protein</fullName>
    </submittedName>
</protein>
<evidence type="ECO:0000259" key="1">
    <source>
        <dbReference type="Pfam" id="PF13115"/>
    </source>
</evidence>
<keyword evidence="3" id="KW-1185">Reference proteome</keyword>
<feature type="domain" description="YtkA-like" evidence="1">
    <location>
        <begin position="35"/>
        <end position="115"/>
    </location>
</feature>
<organism evidence="2 3">
    <name type="scientific">Effusibacillus consociatus</name>
    <dbReference type="NCBI Taxonomy" id="1117041"/>
    <lineage>
        <taxon>Bacteria</taxon>
        <taxon>Bacillati</taxon>
        <taxon>Bacillota</taxon>
        <taxon>Bacilli</taxon>
        <taxon>Bacillales</taxon>
        <taxon>Alicyclobacillaceae</taxon>
        <taxon>Effusibacillus</taxon>
    </lineage>
</organism>
<sequence length="137" mass="15235">MSFAKMLCPFVLAGLVALPGCGSNQEDHSRHADHPQKLTIEFTTNPKEIQPGKEVELIARVSKGSEPVKDADVDLEIWRDGTEKHEMLETKPDKKGAYHLKKTFPEAGLYHVTIHTTTSEIHQMPTVDFQVGQSTGK</sequence>
<gene>
    <name evidence="2" type="ORF">ACFO8Q_02880</name>
</gene>
<name>A0ABV9PX21_9BACL</name>
<dbReference type="Proteomes" id="UP001596002">
    <property type="component" value="Unassembled WGS sequence"/>
</dbReference>
<dbReference type="EMBL" id="JBHSHC010000014">
    <property type="protein sequence ID" value="MFC4766345.1"/>
    <property type="molecule type" value="Genomic_DNA"/>
</dbReference>
<comment type="caution">
    <text evidence="2">The sequence shown here is derived from an EMBL/GenBank/DDBJ whole genome shotgun (WGS) entry which is preliminary data.</text>
</comment>
<evidence type="ECO:0000313" key="2">
    <source>
        <dbReference type="EMBL" id="MFC4766345.1"/>
    </source>
</evidence>
<proteinExistence type="predicted"/>
<accession>A0ABV9PX21</accession>
<dbReference type="InterPro" id="IPR032693">
    <property type="entry name" value="YtkA-like_dom"/>
</dbReference>
<dbReference type="RefSeq" id="WP_380024169.1">
    <property type="nucleotide sequence ID" value="NZ_JBHSHC010000014.1"/>
</dbReference>
<dbReference type="Pfam" id="PF13115">
    <property type="entry name" value="YtkA"/>
    <property type="match status" value="1"/>
</dbReference>